<evidence type="ECO:0000313" key="2">
    <source>
        <dbReference type="Proteomes" id="UP001596514"/>
    </source>
</evidence>
<comment type="caution">
    <text evidence="1">The sequence shown here is derived from an EMBL/GenBank/DDBJ whole genome shotgun (WGS) entry which is preliminary data.</text>
</comment>
<dbReference type="Proteomes" id="UP001596514">
    <property type="component" value="Unassembled WGS sequence"/>
</dbReference>
<name>A0ABW2T5D6_9ACTN</name>
<keyword evidence="2" id="KW-1185">Reference proteome</keyword>
<dbReference type="RefSeq" id="WP_343981968.1">
    <property type="nucleotide sequence ID" value="NZ_BAAAGK010000233.1"/>
</dbReference>
<organism evidence="1 2">
    <name type="scientific">Streptosporangium amethystogenes subsp. fukuiense</name>
    <dbReference type="NCBI Taxonomy" id="698418"/>
    <lineage>
        <taxon>Bacteria</taxon>
        <taxon>Bacillati</taxon>
        <taxon>Actinomycetota</taxon>
        <taxon>Actinomycetes</taxon>
        <taxon>Streptosporangiales</taxon>
        <taxon>Streptosporangiaceae</taxon>
        <taxon>Streptosporangium</taxon>
    </lineage>
</organism>
<accession>A0ABW2T5D6</accession>
<dbReference type="EMBL" id="JBHTEE010000001">
    <property type="protein sequence ID" value="MFC7603687.1"/>
    <property type="molecule type" value="Genomic_DNA"/>
</dbReference>
<reference evidence="2" key="1">
    <citation type="journal article" date="2019" name="Int. J. Syst. Evol. Microbiol.">
        <title>The Global Catalogue of Microorganisms (GCM) 10K type strain sequencing project: providing services to taxonomists for standard genome sequencing and annotation.</title>
        <authorList>
            <consortium name="The Broad Institute Genomics Platform"/>
            <consortium name="The Broad Institute Genome Sequencing Center for Infectious Disease"/>
            <person name="Wu L."/>
            <person name="Ma J."/>
        </authorList>
    </citation>
    <scope>NUCLEOTIDE SEQUENCE [LARGE SCALE GENOMIC DNA]</scope>
    <source>
        <strain evidence="2">JCM 10083</strain>
    </source>
</reference>
<sequence length="88" mass="10334">MHADEERPDPIPLQKAAEELSREWSTLRDWPARYKARKVGKVGRVVFYDFWDLSTIDAMKNLGLRILPTPEERDEWRRARKTPRAAAA</sequence>
<evidence type="ECO:0000313" key="1">
    <source>
        <dbReference type="EMBL" id="MFC7603687.1"/>
    </source>
</evidence>
<protein>
    <submittedName>
        <fullName evidence="1">Uncharacterized protein</fullName>
    </submittedName>
</protein>
<gene>
    <name evidence="1" type="ORF">ACFQVD_26590</name>
</gene>
<proteinExistence type="predicted"/>